<keyword evidence="6 10" id="KW-0560">Oxidoreductase</keyword>
<dbReference type="PROSITE" id="PS00086">
    <property type="entry name" value="CYTOCHROME_P450"/>
    <property type="match status" value="1"/>
</dbReference>
<dbReference type="PANTHER" id="PTHR47943:SF8">
    <property type="entry name" value="CYTOCHROME P450"/>
    <property type="match status" value="1"/>
</dbReference>
<keyword evidence="7 10" id="KW-0408">Iron</keyword>
<evidence type="ECO:0000313" key="12">
    <source>
        <dbReference type="EMBL" id="MED6116185.1"/>
    </source>
</evidence>
<keyword evidence="11" id="KW-1133">Transmembrane helix</keyword>
<protein>
    <recommendedName>
        <fullName evidence="14">3,9-dihydroxypterocarpan 6A-monooxygenase</fullName>
    </recommendedName>
</protein>
<reference evidence="12 13" key="1">
    <citation type="journal article" date="2023" name="Plants (Basel)">
        <title>Bridging the Gap: Combining Genomics and Transcriptomics Approaches to Understand Stylosanthes scabra, an Orphan Legume from the Brazilian Caatinga.</title>
        <authorList>
            <person name="Ferreira-Neto J.R.C."/>
            <person name="da Silva M.D."/>
            <person name="Binneck E."/>
            <person name="de Melo N.F."/>
            <person name="da Silva R.H."/>
            <person name="de Melo A.L.T.M."/>
            <person name="Pandolfi V."/>
            <person name="Bustamante F.O."/>
            <person name="Brasileiro-Vidal A.C."/>
            <person name="Benko-Iseppon A.M."/>
        </authorList>
    </citation>
    <scope>NUCLEOTIDE SEQUENCE [LARGE SCALE GENOMIC DNA]</scope>
    <source>
        <tissue evidence="12">Leaves</tissue>
    </source>
</reference>
<comment type="cofactor">
    <cofactor evidence="1">
        <name>heme</name>
        <dbReference type="ChEBI" id="CHEBI:30413"/>
    </cofactor>
</comment>
<evidence type="ECO:0000256" key="2">
    <source>
        <dbReference type="ARBA" id="ARBA00004370"/>
    </source>
</evidence>
<evidence type="ECO:0000256" key="11">
    <source>
        <dbReference type="SAM" id="Phobius"/>
    </source>
</evidence>
<comment type="similarity">
    <text evidence="3 10">Belongs to the cytochrome P450 family.</text>
</comment>
<evidence type="ECO:0000256" key="1">
    <source>
        <dbReference type="ARBA" id="ARBA00001971"/>
    </source>
</evidence>
<keyword evidence="8 10" id="KW-0503">Monooxygenase</keyword>
<organism evidence="12 13">
    <name type="scientific">Stylosanthes scabra</name>
    <dbReference type="NCBI Taxonomy" id="79078"/>
    <lineage>
        <taxon>Eukaryota</taxon>
        <taxon>Viridiplantae</taxon>
        <taxon>Streptophyta</taxon>
        <taxon>Embryophyta</taxon>
        <taxon>Tracheophyta</taxon>
        <taxon>Spermatophyta</taxon>
        <taxon>Magnoliopsida</taxon>
        <taxon>eudicotyledons</taxon>
        <taxon>Gunneridae</taxon>
        <taxon>Pentapetalae</taxon>
        <taxon>rosids</taxon>
        <taxon>fabids</taxon>
        <taxon>Fabales</taxon>
        <taxon>Fabaceae</taxon>
        <taxon>Papilionoideae</taxon>
        <taxon>50 kb inversion clade</taxon>
        <taxon>dalbergioids sensu lato</taxon>
        <taxon>Dalbergieae</taxon>
        <taxon>Pterocarpus clade</taxon>
        <taxon>Stylosanthes</taxon>
    </lineage>
</organism>
<dbReference type="Pfam" id="PF00067">
    <property type="entry name" value="p450"/>
    <property type="match status" value="1"/>
</dbReference>
<dbReference type="SUPFAM" id="SSF48264">
    <property type="entry name" value="Cytochrome P450"/>
    <property type="match status" value="1"/>
</dbReference>
<keyword evidence="13" id="KW-1185">Reference proteome</keyword>
<evidence type="ECO:0000256" key="9">
    <source>
        <dbReference type="ARBA" id="ARBA00023136"/>
    </source>
</evidence>
<evidence type="ECO:0008006" key="14">
    <source>
        <dbReference type="Google" id="ProtNLM"/>
    </source>
</evidence>
<evidence type="ECO:0000256" key="3">
    <source>
        <dbReference type="ARBA" id="ARBA00010617"/>
    </source>
</evidence>
<name>A0ABU6QVR0_9FABA</name>
<dbReference type="InterPro" id="IPR001128">
    <property type="entry name" value="Cyt_P450"/>
</dbReference>
<keyword evidence="4 10" id="KW-0349">Heme</keyword>
<evidence type="ECO:0000256" key="6">
    <source>
        <dbReference type="ARBA" id="ARBA00023002"/>
    </source>
</evidence>
<dbReference type="EMBL" id="JASCZI010002438">
    <property type="protein sequence ID" value="MED6116185.1"/>
    <property type="molecule type" value="Genomic_DNA"/>
</dbReference>
<feature type="transmembrane region" description="Helical" evidence="11">
    <location>
        <begin position="12"/>
        <end position="30"/>
    </location>
</feature>
<proteinExistence type="inferred from homology"/>
<evidence type="ECO:0000256" key="5">
    <source>
        <dbReference type="ARBA" id="ARBA00022723"/>
    </source>
</evidence>
<comment type="caution">
    <text evidence="12">The sequence shown here is derived from an EMBL/GenBank/DDBJ whole genome shotgun (WGS) entry which is preliminary data.</text>
</comment>
<dbReference type="PANTHER" id="PTHR47943">
    <property type="entry name" value="CYTOCHROME P450 93A3-LIKE"/>
    <property type="match status" value="1"/>
</dbReference>
<evidence type="ECO:0000256" key="10">
    <source>
        <dbReference type="RuleBase" id="RU000461"/>
    </source>
</evidence>
<sequence length="524" mass="58827">MIHKIMDNFQEYIPIFLVWLLATILFQAVLTKTQSSKLRIPPGPLALPIIGHFHLLKPSLHKTVQKISNRYGPIIQLYLGSNPVVFVATPEIAKEILKTNDICFANRPGNTVTSFLTYGKSDFAFAPYGTFWKFMKKLCMSELLNGRMLDQLSPIRGEEIKRFLETLRKKGEANEGVNLADELLKLTNSTVMRMAISKSCFDSHHNDEADKVIKRVKESSMLSAKFNLQDHFWFCKGFDFQGFGKRMKEVRGKFDTMLEGIIQEHEEDRRSQKSTGNNNHGAKDVLDALLRISEDQSSEVKITRDNIKGFLMDMLSGGTDTTAVTVEWALAELINHPTAMEKARKEIDSLITSSGKHRIVMESDIPNLPYIQAIIKETLRLHPPAPFIIRAPSENCTIAGFHIPARTKVFINVWAIGRDPKNWDDPLEFKPERFLMGQGSEVRGQHYQLLPFGSGRRGCPGTSLALNVAHTSLAAMIQCFEWKVAGDGDGGGVDMDEGPSFILSRAKPLICVPKPRLVPFPSLS</sequence>
<comment type="subcellular location">
    <subcellularLocation>
        <location evidence="2">Membrane</location>
    </subcellularLocation>
</comment>
<keyword evidence="5 10" id="KW-0479">Metal-binding</keyword>
<evidence type="ECO:0000256" key="7">
    <source>
        <dbReference type="ARBA" id="ARBA00023004"/>
    </source>
</evidence>
<evidence type="ECO:0000313" key="13">
    <source>
        <dbReference type="Proteomes" id="UP001341840"/>
    </source>
</evidence>
<dbReference type="Gene3D" id="1.10.630.10">
    <property type="entry name" value="Cytochrome P450"/>
    <property type="match status" value="1"/>
</dbReference>
<dbReference type="InterPro" id="IPR017972">
    <property type="entry name" value="Cyt_P450_CS"/>
</dbReference>
<dbReference type="PRINTS" id="PR00385">
    <property type="entry name" value="P450"/>
</dbReference>
<accession>A0ABU6QVR0</accession>
<dbReference type="InterPro" id="IPR036396">
    <property type="entry name" value="Cyt_P450_sf"/>
</dbReference>
<dbReference type="InterPro" id="IPR002401">
    <property type="entry name" value="Cyt_P450_E_grp-I"/>
</dbReference>
<dbReference type="PRINTS" id="PR00463">
    <property type="entry name" value="EP450I"/>
</dbReference>
<dbReference type="CDD" id="cd20655">
    <property type="entry name" value="CYP93"/>
    <property type="match status" value="1"/>
</dbReference>
<dbReference type="Proteomes" id="UP001341840">
    <property type="component" value="Unassembled WGS sequence"/>
</dbReference>
<keyword evidence="11" id="KW-0812">Transmembrane</keyword>
<evidence type="ECO:0000256" key="8">
    <source>
        <dbReference type="ARBA" id="ARBA00023033"/>
    </source>
</evidence>
<evidence type="ECO:0000256" key="4">
    <source>
        <dbReference type="ARBA" id="ARBA00022617"/>
    </source>
</evidence>
<keyword evidence="9 11" id="KW-0472">Membrane</keyword>
<gene>
    <name evidence="12" type="ORF">PIB30_097818</name>
</gene>